<proteinExistence type="predicted"/>
<protein>
    <submittedName>
        <fullName evidence="2">Uncharacterized protein</fullName>
    </submittedName>
</protein>
<dbReference type="AlphaFoldDB" id="A0A9E2NXL7"/>
<keyword evidence="1" id="KW-0812">Transmembrane</keyword>
<comment type="caution">
    <text evidence="2">The sequence shown here is derived from an EMBL/GenBank/DDBJ whole genome shotgun (WGS) entry which is preliminary data.</text>
</comment>
<accession>A0A9E2NXL7</accession>
<name>A0A9E2NXL7_9BACT</name>
<keyword evidence="1" id="KW-0472">Membrane</keyword>
<feature type="transmembrane region" description="Helical" evidence="1">
    <location>
        <begin position="31"/>
        <end position="55"/>
    </location>
</feature>
<evidence type="ECO:0000256" key="1">
    <source>
        <dbReference type="SAM" id="Phobius"/>
    </source>
</evidence>
<gene>
    <name evidence="2" type="ORF">H9897_00640</name>
</gene>
<dbReference type="EMBL" id="JAHLFM010000011">
    <property type="protein sequence ID" value="MBU3830659.1"/>
    <property type="molecule type" value="Genomic_DNA"/>
</dbReference>
<sequence length="56" mass="6570">MNSKKNDFELVKNIPNLDKYSNNKNIKKTNLFNSLLMFFILVFFIILGILITFLVS</sequence>
<dbReference type="Proteomes" id="UP000824247">
    <property type="component" value="Unassembled WGS sequence"/>
</dbReference>
<keyword evidence="1" id="KW-1133">Transmembrane helix</keyword>
<organism evidence="2 3">
    <name type="scientific">Candidatus Ureaplasma intestinipullorum</name>
    <dbReference type="NCBI Taxonomy" id="2838770"/>
    <lineage>
        <taxon>Bacteria</taxon>
        <taxon>Bacillati</taxon>
        <taxon>Mycoplasmatota</taxon>
        <taxon>Mycoplasmoidales</taxon>
        <taxon>Mycoplasmoidaceae</taxon>
        <taxon>Ureaplasma</taxon>
    </lineage>
</organism>
<evidence type="ECO:0000313" key="3">
    <source>
        <dbReference type="Proteomes" id="UP000824247"/>
    </source>
</evidence>
<reference evidence="2" key="1">
    <citation type="journal article" date="2021" name="PeerJ">
        <title>Extensive microbial diversity within the chicken gut microbiome revealed by metagenomics and culture.</title>
        <authorList>
            <person name="Gilroy R."/>
            <person name="Ravi A."/>
            <person name="Getino M."/>
            <person name="Pursley I."/>
            <person name="Horton D.L."/>
            <person name="Alikhan N.F."/>
            <person name="Baker D."/>
            <person name="Gharbi K."/>
            <person name="Hall N."/>
            <person name="Watson M."/>
            <person name="Adriaenssens E.M."/>
            <person name="Foster-Nyarko E."/>
            <person name="Jarju S."/>
            <person name="Secka A."/>
            <person name="Antonio M."/>
            <person name="Oren A."/>
            <person name="Chaudhuri R.R."/>
            <person name="La Ragione R."/>
            <person name="Hildebrand F."/>
            <person name="Pallen M.J."/>
        </authorList>
    </citation>
    <scope>NUCLEOTIDE SEQUENCE</scope>
    <source>
        <strain evidence="2">A5-1222</strain>
    </source>
</reference>
<reference evidence="2" key="2">
    <citation type="submission" date="2021-04" db="EMBL/GenBank/DDBJ databases">
        <authorList>
            <person name="Gilroy R."/>
        </authorList>
    </citation>
    <scope>NUCLEOTIDE SEQUENCE</scope>
    <source>
        <strain evidence="2">A5-1222</strain>
    </source>
</reference>
<evidence type="ECO:0000313" key="2">
    <source>
        <dbReference type="EMBL" id="MBU3830659.1"/>
    </source>
</evidence>